<dbReference type="PANTHER" id="PTHR30349:SF41">
    <property type="entry name" value="INTEGRASE_RECOMBINASE PROTEIN MJ0367-RELATED"/>
    <property type="match status" value="1"/>
</dbReference>
<protein>
    <submittedName>
        <fullName evidence="9">Integrase/recombinase XerC/integrase/recombinase XerD</fullName>
    </submittedName>
</protein>
<dbReference type="SUPFAM" id="SSF56349">
    <property type="entry name" value="DNA breaking-rejoining enzymes"/>
    <property type="match status" value="1"/>
</dbReference>
<evidence type="ECO:0000256" key="3">
    <source>
        <dbReference type="ARBA" id="ARBA00022908"/>
    </source>
</evidence>
<accession>A0A4R2R9L8</accession>
<feature type="domain" description="Core-binding (CB)" evidence="8">
    <location>
        <begin position="1"/>
        <end position="82"/>
    </location>
</feature>
<dbReference type="InterPro" id="IPR002104">
    <property type="entry name" value="Integrase_catalytic"/>
</dbReference>
<dbReference type="InterPro" id="IPR011010">
    <property type="entry name" value="DNA_brk_join_enz"/>
</dbReference>
<dbReference type="Gene3D" id="1.10.443.10">
    <property type="entry name" value="Intergrase catalytic core"/>
    <property type="match status" value="1"/>
</dbReference>
<dbReference type="GO" id="GO:0003677">
    <property type="term" value="F:DNA binding"/>
    <property type="evidence" value="ECO:0007669"/>
    <property type="project" value="UniProtKB-UniRule"/>
</dbReference>
<evidence type="ECO:0000256" key="6">
    <source>
        <dbReference type="PROSITE-ProRule" id="PRU01248"/>
    </source>
</evidence>
<evidence type="ECO:0000313" key="10">
    <source>
        <dbReference type="Proteomes" id="UP000294813"/>
    </source>
</evidence>
<comment type="function">
    <text evidence="1">Site-specific tyrosine recombinase, which acts by catalyzing the cutting and rejoining of the recombining DNA molecules.</text>
</comment>
<name>A0A4R2R9L8_9FIRM</name>
<dbReference type="GO" id="GO:0015074">
    <property type="term" value="P:DNA integration"/>
    <property type="evidence" value="ECO:0007669"/>
    <property type="project" value="UniProtKB-KW"/>
</dbReference>
<dbReference type="AlphaFoldDB" id="A0A4R2R9L8"/>
<dbReference type="PROSITE" id="PS51900">
    <property type="entry name" value="CB"/>
    <property type="match status" value="1"/>
</dbReference>
<dbReference type="PANTHER" id="PTHR30349">
    <property type="entry name" value="PHAGE INTEGRASE-RELATED"/>
    <property type="match status" value="1"/>
</dbReference>
<sequence>MSGTLEKFKEDGLRGKSPLTIRTYLEALGKFEKWLKRAGTDLKGYSRMDVQHYLDQMRNDEKSPATIHKYLNSIRSFSRWAKKERCIEDIRAVKMTDYRRIAPKAMSRTECLRVMRESGRNDKLRDHAIIMTLLHTGIRVRELVEANRSDLTISERMGRLRIRQGKGNKERVLPVERETRRALRLYLNGRKDENPALFISNRKERISIRAVQHVVKKFGSDLHPHKFRHTMITDLMRSGADIALVCAISGHTTADMVLRYSQPTEEDMECALDKLYIERNTRPE</sequence>
<dbReference type="Gene3D" id="1.10.150.130">
    <property type="match status" value="1"/>
</dbReference>
<dbReference type="PROSITE" id="PS51898">
    <property type="entry name" value="TYR_RECOMBINASE"/>
    <property type="match status" value="1"/>
</dbReference>
<evidence type="ECO:0000256" key="5">
    <source>
        <dbReference type="ARBA" id="ARBA00023172"/>
    </source>
</evidence>
<dbReference type="RefSeq" id="WP_131921140.1">
    <property type="nucleotide sequence ID" value="NZ_JAOQNU010000056.1"/>
</dbReference>
<comment type="caution">
    <text evidence="9">The sequence shown here is derived from an EMBL/GenBank/DDBJ whole genome shotgun (WGS) entry which is preliminary data.</text>
</comment>
<keyword evidence="10" id="KW-1185">Reference proteome</keyword>
<comment type="similarity">
    <text evidence="2">Belongs to the 'phage' integrase family.</text>
</comment>
<feature type="domain" description="Tyr recombinase" evidence="7">
    <location>
        <begin position="101"/>
        <end position="273"/>
    </location>
</feature>
<dbReference type="Proteomes" id="UP000294813">
    <property type="component" value="Unassembled WGS sequence"/>
</dbReference>
<dbReference type="Pfam" id="PF00589">
    <property type="entry name" value="Phage_integrase"/>
    <property type="match status" value="1"/>
</dbReference>
<evidence type="ECO:0000313" key="9">
    <source>
        <dbReference type="EMBL" id="TCP58669.1"/>
    </source>
</evidence>
<dbReference type="OrthoDB" id="184666at2"/>
<keyword evidence="3" id="KW-0229">DNA integration</keyword>
<evidence type="ECO:0000256" key="1">
    <source>
        <dbReference type="ARBA" id="ARBA00003283"/>
    </source>
</evidence>
<evidence type="ECO:0000256" key="4">
    <source>
        <dbReference type="ARBA" id="ARBA00023125"/>
    </source>
</evidence>
<evidence type="ECO:0000256" key="2">
    <source>
        <dbReference type="ARBA" id="ARBA00008857"/>
    </source>
</evidence>
<dbReference type="InterPro" id="IPR050090">
    <property type="entry name" value="Tyrosine_recombinase_XerCD"/>
</dbReference>
<dbReference type="GO" id="GO:0006310">
    <property type="term" value="P:DNA recombination"/>
    <property type="evidence" value="ECO:0007669"/>
    <property type="project" value="UniProtKB-KW"/>
</dbReference>
<dbReference type="Pfam" id="PF02899">
    <property type="entry name" value="Phage_int_SAM_1"/>
    <property type="match status" value="1"/>
</dbReference>
<keyword evidence="5" id="KW-0233">DNA recombination</keyword>
<evidence type="ECO:0000259" key="7">
    <source>
        <dbReference type="PROSITE" id="PS51898"/>
    </source>
</evidence>
<evidence type="ECO:0000259" key="8">
    <source>
        <dbReference type="PROSITE" id="PS51900"/>
    </source>
</evidence>
<dbReference type="InterPro" id="IPR044068">
    <property type="entry name" value="CB"/>
</dbReference>
<organism evidence="9 10">
    <name type="scientific">Heliophilum fasciatum</name>
    <dbReference type="NCBI Taxonomy" id="35700"/>
    <lineage>
        <taxon>Bacteria</taxon>
        <taxon>Bacillati</taxon>
        <taxon>Bacillota</taxon>
        <taxon>Clostridia</taxon>
        <taxon>Eubacteriales</taxon>
        <taxon>Heliobacteriaceae</taxon>
        <taxon>Heliophilum</taxon>
    </lineage>
</organism>
<reference evidence="9 10" key="1">
    <citation type="submission" date="2019-03" db="EMBL/GenBank/DDBJ databases">
        <title>Genomic Encyclopedia of Type Strains, Phase IV (KMG-IV): sequencing the most valuable type-strain genomes for metagenomic binning, comparative biology and taxonomic classification.</title>
        <authorList>
            <person name="Goeker M."/>
        </authorList>
    </citation>
    <scope>NUCLEOTIDE SEQUENCE [LARGE SCALE GENOMIC DNA]</scope>
    <source>
        <strain evidence="9 10">DSM 11170</strain>
    </source>
</reference>
<dbReference type="InterPro" id="IPR010998">
    <property type="entry name" value="Integrase_recombinase_N"/>
</dbReference>
<gene>
    <name evidence="9" type="ORF">EDD73_1553</name>
</gene>
<dbReference type="EMBL" id="SLXT01000055">
    <property type="protein sequence ID" value="TCP58669.1"/>
    <property type="molecule type" value="Genomic_DNA"/>
</dbReference>
<keyword evidence="4 6" id="KW-0238">DNA-binding</keyword>
<dbReference type="InterPro" id="IPR013762">
    <property type="entry name" value="Integrase-like_cat_sf"/>
</dbReference>
<proteinExistence type="inferred from homology"/>
<dbReference type="InterPro" id="IPR004107">
    <property type="entry name" value="Integrase_SAM-like_N"/>
</dbReference>